<feature type="transmembrane region" description="Helical" evidence="5">
    <location>
        <begin position="33"/>
        <end position="51"/>
    </location>
</feature>
<dbReference type="EMBL" id="DVLU01000003">
    <property type="protein sequence ID" value="HIT84323.1"/>
    <property type="molecule type" value="Genomic_DNA"/>
</dbReference>
<comment type="caution">
    <text evidence="6">The sequence shown here is derived from an EMBL/GenBank/DDBJ whole genome shotgun (WGS) entry which is preliminary data.</text>
</comment>
<gene>
    <name evidence="6" type="ORF">IAA60_00290</name>
</gene>
<comment type="subcellular location">
    <subcellularLocation>
        <location evidence="1">Membrane</location>
        <topology evidence="1">Multi-pass membrane protein</topology>
    </subcellularLocation>
</comment>
<dbReference type="GO" id="GO:0016020">
    <property type="term" value="C:membrane"/>
    <property type="evidence" value="ECO:0007669"/>
    <property type="project" value="UniProtKB-SubCell"/>
</dbReference>
<feature type="transmembrane region" description="Helical" evidence="5">
    <location>
        <begin position="63"/>
        <end position="81"/>
    </location>
</feature>
<feature type="transmembrane region" description="Helical" evidence="5">
    <location>
        <begin position="145"/>
        <end position="164"/>
    </location>
</feature>
<evidence type="ECO:0000256" key="1">
    <source>
        <dbReference type="ARBA" id="ARBA00004141"/>
    </source>
</evidence>
<feature type="transmembrane region" description="Helical" evidence="5">
    <location>
        <begin position="93"/>
        <end position="117"/>
    </location>
</feature>
<dbReference type="Pfam" id="PF04172">
    <property type="entry name" value="LrgB"/>
    <property type="match status" value="1"/>
</dbReference>
<dbReference type="AlphaFoldDB" id="A0A9D1H139"/>
<proteinExistence type="predicted"/>
<evidence type="ECO:0000313" key="6">
    <source>
        <dbReference type="EMBL" id="HIT84323.1"/>
    </source>
</evidence>
<sequence>MNDIFSGSIFFGGALTLAAMWCGALLQRKIKAVNPMVFAIIAIIVFLKVFNISYETYDEGAKYISYLLTPVTVALAIPLYRQLNVLKRSAKEIIGGITAGVAASLASVFGLALVFGLTHEEYTTLLPKSVTTAIGMGISEESGGMVTITIAVILITGIIGNIFGDIILKLFKVKDPVAKGVAMGTGAHAFGTMRALQMGETEGAMSSLAVAVAGLITVLGAAVFSNFI</sequence>
<feature type="transmembrane region" description="Helical" evidence="5">
    <location>
        <begin position="203"/>
        <end position="224"/>
    </location>
</feature>
<name>A0A9D1H139_9FIRM</name>
<accession>A0A9D1H139</accession>
<organism evidence="6 7">
    <name type="scientific">Candidatus Ornithomonoglobus intestinigallinarum</name>
    <dbReference type="NCBI Taxonomy" id="2840894"/>
    <lineage>
        <taxon>Bacteria</taxon>
        <taxon>Bacillati</taxon>
        <taxon>Bacillota</taxon>
        <taxon>Clostridia</taxon>
        <taxon>Candidatus Ornithomonoglobus</taxon>
    </lineage>
</organism>
<evidence type="ECO:0000256" key="2">
    <source>
        <dbReference type="ARBA" id="ARBA00022692"/>
    </source>
</evidence>
<reference evidence="6" key="2">
    <citation type="journal article" date="2021" name="PeerJ">
        <title>Extensive microbial diversity within the chicken gut microbiome revealed by metagenomics and culture.</title>
        <authorList>
            <person name="Gilroy R."/>
            <person name="Ravi A."/>
            <person name="Getino M."/>
            <person name="Pursley I."/>
            <person name="Horton D.L."/>
            <person name="Alikhan N.F."/>
            <person name="Baker D."/>
            <person name="Gharbi K."/>
            <person name="Hall N."/>
            <person name="Watson M."/>
            <person name="Adriaenssens E.M."/>
            <person name="Foster-Nyarko E."/>
            <person name="Jarju S."/>
            <person name="Secka A."/>
            <person name="Antonio M."/>
            <person name="Oren A."/>
            <person name="Chaudhuri R.R."/>
            <person name="La Ragione R."/>
            <person name="Hildebrand F."/>
            <person name="Pallen M.J."/>
        </authorList>
    </citation>
    <scope>NUCLEOTIDE SEQUENCE</scope>
    <source>
        <strain evidence="6">CHK181-108</strain>
    </source>
</reference>
<evidence type="ECO:0000256" key="4">
    <source>
        <dbReference type="ARBA" id="ARBA00023136"/>
    </source>
</evidence>
<dbReference type="Proteomes" id="UP000824165">
    <property type="component" value="Unassembled WGS sequence"/>
</dbReference>
<dbReference type="PANTHER" id="PTHR30249:SF0">
    <property type="entry name" value="PLASTIDAL GLYCOLATE_GLYCERATE TRANSLOCATOR 1, CHLOROPLASTIC"/>
    <property type="match status" value="1"/>
</dbReference>
<evidence type="ECO:0000256" key="5">
    <source>
        <dbReference type="SAM" id="Phobius"/>
    </source>
</evidence>
<keyword evidence="3 5" id="KW-1133">Transmembrane helix</keyword>
<feature type="transmembrane region" description="Helical" evidence="5">
    <location>
        <begin position="6"/>
        <end position="26"/>
    </location>
</feature>
<keyword evidence="2 5" id="KW-0812">Transmembrane</keyword>
<dbReference type="InterPro" id="IPR007300">
    <property type="entry name" value="CidB/LrgB"/>
</dbReference>
<reference evidence="6" key="1">
    <citation type="submission" date="2020-10" db="EMBL/GenBank/DDBJ databases">
        <authorList>
            <person name="Gilroy R."/>
        </authorList>
    </citation>
    <scope>NUCLEOTIDE SEQUENCE</scope>
    <source>
        <strain evidence="6">CHK181-108</strain>
    </source>
</reference>
<dbReference type="PANTHER" id="PTHR30249">
    <property type="entry name" value="PUTATIVE SEROTONIN TRANSPORTER"/>
    <property type="match status" value="1"/>
</dbReference>
<protein>
    <submittedName>
        <fullName evidence="6">LrgB family protein</fullName>
    </submittedName>
</protein>
<evidence type="ECO:0000313" key="7">
    <source>
        <dbReference type="Proteomes" id="UP000824165"/>
    </source>
</evidence>
<keyword evidence="4 5" id="KW-0472">Membrane</keyword>
<evidence type="ECO:0000256" key="3">
    <source>
        <dbReference type="ARBA" id="ARBA00022989"/>
    </source>
</evidence>